<evidence type="ECO:0000256" key="7">
    <source>
        <dbReference type="SAM" id="Phobius"/>
    </source>
</evidence>
<dbReference type="Gene3D" id="1.20.1740.10">
    <property type="entry name" value="Amino acid/polyamine transporter I"/>
    <property type="match status" value="1"/>
</dbReference>
<evidence type="ECO:0000256" key="6">
    <source>
        <dbReference type="SAM" id="MobiDB-lite"/>
    </source>
</evidence>
<feature type="transmembrane region" description="Helical" evidence="7">
    <location>
        <begin position="89"/>
        <end position="108"/>
    </location>
</feature>
<comment type="caution">
    <text evidence="8">The sequence shown here is derived from an EMBL/GenBank/DDBJ whole genome shotgun (WGS) entry which is preliminary data.</text>
</comment>
<organism evidence="8 9">
    <name type="scientific">Tolypocladium capitatum</name>
    <dbReference type="NCBI Taxonomy" id="45235"/>
    <lineage>
        <taxon>Eukaryota</taxon>
        <taxon>Fungi</taxon>
        <taxon>Dikarya</taxon>
        <taxon>Ascomycota</taxon>
        <taxon>Pezizomycotina</taxon>
        <taxon>Sordariomycetes</taxon>
        <taxon>Hypocreomycetidae</taxon>
        <taxon>Hypocreales</taxon>
        <taxon>Ophiocordycipitaceae</taxon>
        <taxon>Tolypocladium</taxon>
    </lineage>
</organism>
<keyword evidence="5 7" id="KW-0472">Membrane</keyword>
<evidence type="ECO:0000256" key="1">
    <source>
        <dbReference type="ARBA" id="ARBA00004141"/>
    </source>
</evidence>
<dbReference type="AlphaFoldDB" id="A0A2K3QKR2"/>
<feature type="transmembrane region" description="Helical" evidence="7">
    <location>
        <begin position="525"/>
        <end position="544"/>
    </location>
</feature>
<evidence type="ECO:0000256" key="3">
    <source>
        <dbReference type="ARBA" id="ARBA00022692"/>
    </source>
</evidence>
<dbReference type="Pfam" id="PF13520">
    <property type="entry name" value="AA_permease_2"/>
    <property type="match status" value="1"/>
</dbReference>
<sequence length="563" mass="61663">MAVAKENDTCEMSPMGSAGAEKQTPSHAVGEVHVEARESLRPAEWDESLEDDLQPEIRADFTVHDKRDMRRMGKKQVFRLTEYQRNFRLVSTIGFTTCVMGTWEILLSSNTQGLAAGGLAGLFWSLCWAYIGQTFIVLSLAEMASMAPTAGGQYHWVSEFAPPKYQKVLSYLSGWLSAVSWQSIVALNGFLIGAIIQGLVTLNNSDYNPTRWQGTLLVIASVIGVAMFNVFAAKHLPLAEGIFVTIHVFAFFPIIITLLVLAPKQSAAAVFTQFTDNGAGFPSIALTVMVGQVCTMFVVLGSDSVAHMAEEIKNASIVVPRSMVWSFVFNVPFTFGILLTYLFCIGNITDALATPTGFPFIYVFQNATGSVAGATGLTVVVLVLLIMVTISALASTSRQTFAFARDNGLPFSSWLGAVHPTWHVPVNSVIFTCIFSTALSLINIGSTVAFNAMLSLSTVALMATYMISISCVALRRFRGEELPPCRWSLGRYGLPVNVTALVYAAWSFFWSFWPNTWVVTAENFNWSSVLFVGMMGVSLLVYYFQARHIYVGPVVKVEGRKLN</sequence>
<dbReference type="PANTHER" id="PTHR45649">
    <property type="entry name" value="AMINO-ACID PERMEASE BAT1"/>
    <property type="match status" value="1"/>
</dbReference>
<evidence type="ECO:0000313" key="8">
    <source>
        <dbReference type="EMBL" id="PNY28121.1"/>
    </source>
</evidence>
<proteinExistence type="predicted"/>
<feature type="transmembrane region" description="Helical" evidence="7">
    <location>
        <begin position="369"/>
        <end position="395"/>
    </location>
</feature>
<dbReference type="GO" id="GO:0016020">
    <property type="term" value="C:membrane"/>
    <property type="evidence" value="ECO:0007669"/>
    <property type="project" value="UniProtKB-SubCell"/>
</dbReference>
<feature type="transmembrane region" description="Helical" evidence="7">
    <location>
        <begin position="494"/>
        <end position="513"/>
    </location>
</feature>
<protein>
    <submittedName>
        <fullName evidence="8">Amino-acid permease</fullName>
    </submittedName>
</protein>
<dbReference type="PANTHER" id="PTHR45649:SF4">
    <property type="entry name" value="TRANSPORTER, PUTATIVE (EUROFUNG)-RELATED"/>
    <property type="match status" value="1"/>
</dbReference>
<feature type="transmembrane region" description="Helical" evidence="7">
    <location>
        <begin position="456"/>
        <end position="474"/>
    </location>
</feature>
<evidence type="ECO:0000256" key="2">
    <source>
        <dbReference type="ARBA" id="ARBA00022448"/>
    </source>
</evidence>
<feature type="transmembrane region" description="Helical" evidence="7">
    <location>
        <begin position="174"/>
        <end position="200"/>
    </location>
</feature>
<dbReference type="InterPro" id="IPR002293">
    <property type="entry name" value="AA/rel_permease1"/>
</dbReference>
<gene>
    <name evidence="8" type="ORF">TCAP_01961</name>
</gene>
<evidence type="ECO:0000313" key="9">
    <source>
        <dbReference type="Proteomes" id="UP000236621"/>
    </source>
</evidence>
<feature type="transmembrane region" description="Helical" evidence="7">
    <location>
        <begin position="114"/>
        <end position="138"/>
    </location>
</feature>
<evidence type="ECO:0000256" key="4">
    <source>
        <dbReference type="ARBA" id="ARBA00022989"/>
    </source>
</evidence>
<accession>A0A2K3QKR2</accession>
<feature type="transmembrane region" description="Helical" evidence="7">
    <location>
        <begin position="212"/>
        <end position="231"/>
    </location>
</feature>
<keyword evidence="2" id="KW-0813">Transport</keyword>
<comment type="subcellular location">
    <subcellularLocation>
        <location evidence="1">Membrane</location>
        <topology evidence="1">Multi-pass membrane protein</topology>
    </subcellularLocation>
</comment>
<dbReference type="Proteomes" id="UP000236621">
    <property type="component" value="Unassembled WGS sequence"/>
</dbReference>
<dbReference type="STRING" id="45235.A0A2K3QKR2"/>
<dbReference type="OrthoDB" id="3257095at2759"/>
<feature type="transmembrane region" description="Helical" evidence="7">
    <location>
        <begin position="323"/>
        <end position="349"/>
    </location>
</feature>
<feature type="transmembrane region" description="Helical" evidence="7">
    <location>
        <begin position="429"/>
        <end position="450"/>
    </location>
</feature>
<feature type="transmembrane region" description="Helical" evidence="7">
    <location>
        <begin position="238"/>
        <end position="261"/>
    </location>
</feature>
<reference evidence="8 9" key="1">
    <citation type="submission" date="2017-08" db="EMBL/GenBank/DDBJ databases">
        <title>Harnessing the power of phylogenomics to disentangle the directionality and signatures of interkingdom host jumping in the parasitic fungal genus Tolypocladium.</title>
        <authorList>
            <person name="Quandt C.A."/>
            <person name="Patterson W."/>
            <person name="Spatafora J.W."/>
        </authorList>
    </citation>
    <scope>NUCLEOTIDE SEQUENCE [LARGE SCALE GENOMIC DNA]</scope>
    <source>
        <strain evidence="8 9">CBS 113982</strain>
    </source>
</reference>
<keyword evidence="3 7" id="KW-0812">Transmembrane</keyword>
<dbReference type="EMBL" id="NRSZ01000302">
    <property type="protein sequence ID" value="PNY28121.1"/>
    <property type="molecule type" value="Genomic_DNA"/>
</dbReference>
<feature type="region of interest" description="Disordered" evidence="6">
    <location>
        <begin position="1"/>
        <end position="33"/>
    </location>
</feature>
<keyword evidence="4 7" id="KW-1133">Transmembrane helix</keyword>
<dbReference type="PIRSF" id="PIRSF006060">
    <property type="entry name" value="AA_transporter"/>
    <property type="match status" value="1"/>
</dbReference>
<feature type="transmembrane region" description="Helical" evidence="7">
    <location>
        <begin position="281"/>
        <end position="302"/>
    </location>
</feature>
<dbReference type="GO" id="GO:0022857">
    <property type="term" value="F:transmembrane transporter activity"/>
    <property type="evidence" value="ECO:0007669"/>
    <property type="project" value="InterPro"/>
</dbReference>
<evidence type="ECO:0000256" key="5">
    <source>
        <dbReference type="ARBA" id="ARBA00023136"/>
    </source>
</evidence>
<keyword evidence="9" id="KW-1185">Reference proteome</keyword>
<name>A0A2K3QKR2_9HYPO</name>